<organism evidence="1 2">
    <name type="scientific">Dreissena polymorpha</name>
    <name type="common">Zebra mussel</name>
    <name type="synonym">Mytilus polymorpha</name>
    <dbReference type="NCBI Taxonomy" id="45954"/>
    <lineage>
        <taxon>Eukaryota</taxon>
        <taxon>Metazoa</taxon>
        <taxon>Spiralia</taxon>
        <taxon>Lophotrochozoa</taxon>
        <taxon>Mollusca</taxon>
        <taxon>Bivalvia</taxon>
        <taxon>Autobranchia</taxon>
        <taxon>Heteroconchia</taxon>
        <taxon>Euheterodonta</taxon>
        <taxon>Imparidentia</taxon>
        <taxon>Neoheterodontei</taxon>
        <taxon>Myida</taxon>
        <taxon>Dreissenoidea</taxon>
        <taxon>Dreissenidae</taxon>
        <taxon>Dreissena</taxon>
    </lineage>
</organism>
<reference evidence="1" key="1">
    <citation type="journal article" date="2019" name="bioRxiv">
        <title>The Genome of the Zebra Mussel, Dreissena polymorpha: A Resource for Invasive Species Research.</title>
        <authorList>
            <person name="McCartney M.A."/>
            <person name="Auch B."/>
            <person name="Kono T."/>
            <person name="Mallez S."/>
            <person name="Zhang Y."/>
            <person name="Obille A."/>
            <person name="Becker A."/>
            <person name="Abrahante J.E."/>
            <person name="Garbe J."/>
            <person name="Badalamenti J.P."/>
            <person name="Herman A."/>
            <person name="Mangelson H."/>
            <person name="Liachko I."/>
            <person name="Sullivan S."/>
            <person name="Sone E.D."/>
            <person name="Koren S."/>
            <person name="Silverstein K.A.T."/>
            <person name="Beckman K.B."/>
            <person name="Gohl D.M."/>
        </authorList>
    </citation>
    <scope>NUCLEOTIDE SEQUENCE</scope>
    <source>
        <strain evidence="1">Duluth1</strain>
        <tissue evidence="1">Whole animal</tissue>
    </source>
</reference>
<gene>
    <name evidence="1" type="ORF">DPMN_053334</name>
</gene>
<sequence length="67" mass="7381">MIANISPRLGLIIDRGNILFKNNASNDTPTTVQGEVPEEVDSSTYIDNILHSHEGKYADVRTRIAKA</sequence>
<reference evidence="1" key="2">
    <citation type="submission" date="2020-11" db="EMBL/GenBank/DDBJ databases">
        <authorList>
            <person name="McCartney M.A."/>
            <person name="Auch B."/>
            <person name="Kono T."/>
            <person name="Mallez S."/>
            <person name="Becker A."/>
            <person name="Gohl D.M."/>
            <person name="Silverstein K.A.T."/>
            <person name="Koren S."/>
            <person name="Bechman K.B."/>
            <person name="Herman A."/>
            <person name="Abrahante J.E."/>
            <person name="Garbe J."/>
        </authorList>
    </citation>
    <scope>NUCLEOTIDE SEQUENCE</scope>
    <source>
        <strain evidence="1">Duluth1</strain>
        <tissue evidence="1">Whole animal</tissue>
    </source>
</reference>
<proteinExistence type="predicted"/>
<dbReference type="AlphaFoldDB" id="A0A9D4CNF3"/>
<dbReference type="EMBL" id="JAIWYP010000012">
    <property type="protein sequence ID" value="KAH3727400.1"/>
    <property type="molecule type" value="Genomic_DNA"/>
</dbReference>
<evidence type="ECO:0000313" key="1">
    <source>
        <dbReference type="EMBL" id="KAH3727400.1"/>
    </source>
</evidence>
<name>A0A9D4CNF3_DREPO</name>
<comment type="caution">
    <text evidence="1">The sequence shown here is derived from an EMBL/GenBank/DDBJ whole genome shotgun (WGS) entry which is preliminary data.</text>
</comment>
<evidence type="ECO:0000313" key="2">
    <source>
        <dbReference type="Proteomes" id="UP000828390"/>
    </source>
</evidence>
<keyword evidence="2" id="KW-1185">Reference proteome</keyword>
<dbReference type="Proteomes" id="UP000828390">
    <property type="component" value="Unassembled WGS sequence"/>
</dbReference>
<accession>A0A9D4CNF3</accession>
<protein>
    <submittedName>
        <fullName evidence="1">Uncharacterized protein</fullName>
    </submittedName>
</protein>